<dbReference type="InterPro" id="IPR011992">
    <property type="entry name" value="EF-hand-dom_pair"/>
</dbReference>
<feature type="site" description="Cleavage (non-hydrolytic); by autocatalysis" evidence="11">
    <location>
        <begin position="697"/>
        <end position="698"/>
    </location>
</feature>
<dbReference type="InterPro" id="IPR003817">
    <property type="entry name" value="PS_Dcarbxylase"/>
</dbReference>
<feature type="domain" description="C2" evidence="13">
    <location>
        <begin position="1"/>
        <end position="104"/>
    </location>
</feature>
<feature type="active site" description="Charge relay system; for autoendoproteolytic cleavage activity" evidence="11">
    <location>
        <position position="553"/>
    </location>
</feature>
<feature type="region of interest" description="Disordered" evidence="12">
    <location>
        <begin position="225"/>
        <end position="355"/>
    </location>
</feature>
<evidence type="ECO:0000313" key="14">
    <source>
        <dbReference type="EMBL" id="KDQ13562.1"/>
    </source>
</evidence>
<dbReference type="HOGENOM" id="CLU_002661_2_0_1"/>
<dbReference type="GO" id="GO:0000139">
    <property type="term" value="C:Golgi membrane"/>
    <property type="evidence" value="ECO:0007669"/>
    <property type="project" value="UniProtKB-SubCell"/>
</dbReference>
<dbReference type="SUPFAM" id="SSF49562">
    <property type="entry name" value="C2 domain (Calcium/lipid-binding domain, CaLB)"/>
    <property type="match status" value="1"/>
</dbReference>
<dbReference type="Gene3D" id="1.10.238.10">
    <property type="entry name" value="EF-hand"/>
    <property type="match status" value="1"/>
</dbReference>
<dbReference type="SMART" id="SM00239">
    <property type="entry name" value="C2"/>
    <property type="match status" value="1"/>
</dbReference>
<keyword evidence="10 11" id="KW-0670">Pyruvate</keyword>
<keyword evidence="15" id="KW-1185">Reference proteome</keyword>
<evidence type="ECO:0000313" key="15">
    <source>
        <dbReference type="Proteomes" id="UP000027195"/>
    </source>
</evidence>
<dbReference type="EMBL" id="KL198043">
    <property type="protein sequence ID" value="KDQ13562.1"/>
    <property type="molecule type" value="Genomic_DNA"/>
</dbReference>
<feature type="compositionally biased region" description="Low complexity" evidence="12">
    <location>
        <begin position="312"/>
        <end position="325"/>
    </location>
</feature>
<dbReference type="EC" id="4.1.1.65" evidence="11"/>
<dbReference type="OrthoDB" id="67700at2759"/>
<comment type="domain">
    <text evidence="11">The C2 domains have an essential, but non-catalytic function. They may facilitate interactions with other proteins and are required for lipid transport function.</text>
</comment>
<dbReference type="PANTHER" id="PTHR10067">
    <property type="entry name" value="PHOSPHATIDYLSERINE DECARBOXYLASE"/>
    <property type="match status" value="1"/>
</dbReference>
<keyword evidence="11" id="KW-0967">Endosome</keyword>
<feature type="chain" id="PRO_5023223319" description="Phosphatidylserine decarboxylase 2 beta chain" evidence="11">
    <location>
        <begin position="1"/>
        <end position="697"/>
    </location>
</feature>
<dbReference type="InterPro" id="IPR033177">
    <property type="entry name" value="PSD-B"/>
</dbReference>
<dbReference type="AlphaFoldDB" id="A0A067MNU5"/>
<sequence>MLEIHGAENLPKWKNMTRLGWDMDPFVVISFGKKVFRTRVIRHCLNPVWDEKLLFHVRKYEQTFQLHFSILDWDKLSSNDHVGDAHLDLSEIIGDFAGPDPNTGLYPPDHHGTHDMKEFKLPIASKDGTWSATSGPQLKFRAKFQSYDALRQHFWRHMLEQYDTDDTGLTSHLEMTSMLDSLGSTLTHDTINSFFTRFGKDPTTEEITFDEAVQCLETEICRPEQDRKTVSRGDSLADSAAASTPHTPQIHEGAQTPPFQVPPLDDLDFSGPPARHHISAQVEGAAGQEQRKYDASVNRKSLPLGDQTPVLGAANTNNNNGGNNNSLVVPYSHTSTSTPSSDTEDPEGANSTGEPARERVINIKACPLCHRPRMSDKAEVDIVTHIAICASQDWASVDRIVVGNYVTASQAQRKWYTKVIGKVSSGAYQLGANSANIIVQNRLTGMLEEEKMQGYVRFGIRLLYKGAKGRMEGNQARRLLKSLSIKQGKKYDSPESAKEIPGFIAFHNLIREEIKDPLDSFKTFNEFFYRKLQEKARTVSDPADPTRLVSVADCRMMAFETVTEATSLWIKGREFTVGRLLGQAYQDQAQNYVGGALAIFRLAPQDYHRFHVPVDGRIGPMTYIAGEYYTVNPQAIRTSLDVYGENARKIVPINSPVFGRVMAVCIGAMMVGSIITTVKEGDEVVRGQEFGYFAFGGSTIVLLFEKGVVEWDEDLLQNGRSRLETLVRVGMGVGKGLRPVSPGMPKPENTGYISYPP</sequence>
<keyword evidence="3 11" id="KW-0210">Decarboxylase</keyword>
<dbReference type="SUPFAM" id="SSF47473">
    <property type="entry name" value="EF-hand"/>
    <property type="match status" value="1"/>
</dbReference>
<comment type="catalytic activity">
    <reaction evidence="11">
        <text>a 1,2-diacyl-sn-glycero-3-phospho-L-serine + H(+) = a 1,2-diacyl-sn-glycero-3-phosphoethanolamine + CO2</text>
        <dbReference type="Rhea" id="RHEA:20828"/>
        <dbReference type="ChEBI" id="CHEBI:15378"/>
        <dbReference type="ChEBI" id="CHEBI:16526"/>
        <dbReference type="ChEBI" id="CHEBI:57262"/>
        <dbReference type="ChEBI" id="CHEBI:64612"/>
        <dbReference type="EC" id="4.1.1.65"/>
    </reaction>
</comment>
<comment type="function">
    <text evidence="11">Catalyzes the formation of phosphatidylethanolamine (PtdEtn) from phosphatidylserine (PtdSer). Plays a central role in phospholipid metabolism and in the interorganelle trafficking of phosphatidylserine.</text>
</comment>
<evidence type="ECO:0000256" key="5">
    <source>
        <dbReference type="ARBA" id="ARBA00023136"/>
    </source>
</evidence>
<dbReference type="FunCoup" id="A0A067MNU5">
    <property type="interactions" value="63"/>
</dbReference>
<evidence type="ECO:0000256" key="3">
    <source>
        <dbReference type="ARBA" id="ARBA00022793"/>
    </source>
</evidence>
<evidence type="ECO:0000256" key="4">
    <source>
        <dbReference type="ARBA" id="ARBA00023098"/>
    </source>
</evidence>
<dbReference type="InterPro" id="IPR035892">
    <property type="entry name" value="C2_domain_sf"/>
</dbReference>
<dbReference type="GO" id="GO:0004609">
    <property type="term" value="F:phosphatidylserine decarboxylase activity"/>
    <property type="evidence" value="ECO:0007669"/>
    <property type="project" value="UniProtKB-UniRule"/>
</dbReference>
<dbReference type="HAMAP" id="MF_00663">
    <property type="entry name" value="PS_decarb_PSD_B_type2"/>
    <property type="match status" value="1"/>
</dbReference>
<dbReference type="GO" id="GO:0005795">
    <property type="term" value="C:Golgi stack"/>
    <property type="evidence" value="ECO:0007669"/>
    <property type="project" value="UniProtKB-UniRule"/>
</dbReference>
<evidence type="ECO:0000256" key="2">
    <source>
        <dbReference type="ARBA" id="ARBA00022516"/>
    </source>
</evidence>
<proteinExistence type="inferred from homology"/>
<dbReference type="PROSITE" id="PS50004">
    <property type="entry name" value="C2"/>
    <property type="match status" value="1"/>
</dbReference>
<keyword evidence="5 11" id="KW-0472">Membrane</keyword>
<accession>A0A067MNU5</accession>
<keyword evidence="7 11" id="KW-0594">Phospholipid biosynthesis</keyword>
<feature type="active site" description="Charge relay system; for autoendoproteolytic cleavage activity" evidence="11">
    <location>
        <position position="698"/>
    </location>
</feature>
<evidence type="ECO:0000256" key="8">
    <source>
        <dbReference type="ARBA" id="ARBA00023239"/>
    </source>
</evidence>
<evidence type="ECO:0000256" key="1">
    <source>
        <dbReference type="ARBA" id="ARBA00005189"/>
    </source>
</evidence>
<comment type="cofactor">
    <cofactor evidence="11">
        <name>pyruvate</name>
        <dbReference type="ChEBI" id="CHEBI:15361"/>
    </cofactor>
    <text evidence="11">Binds 1 pyruvoyl group covalently per subunit.</text>
</comment>
<comment type="pathway">
    <text evidence="1">Lipid metabolism.</text>
</comment>
<feature type="active site" description="Charge relay system; for autoendoproteolytic cleavage activity" evidence="11">
    <location>
        <position position="611"/>
    </location>
</feature>
<dbReference type="InterPro" id="IPR033179">
    <property type="entry name" value="PSD_type2_pro"/>
</dbReference>
<evidence type="ECO:0000256" key="7">
    <source>
        <dbReference type="ARBA" id="ARBA00023209"/>
    </source>
</evidence>
<feature type="chain" id="PRO_5023223320" description="Phosphatidylserine decarboxylase 2 alpha chain" evidence="11">
    <location>
        <begin position="698"/>
        <end position="757"/>
    </location>
</feature>
<comment type="subunit">
    <text evidence="11">Heterodimer of a large membrane-associated beta subunit and a small pyruvoyl-containing alpha subunit.</text>
</comment>
<dbReference type="NCBIfam" id="TIGR00163">
    <property type="entry name" value="PS_decarb"/>
    <property type="match status" value="1"/>
</dbReference>
<keyword evidence="11" id="KW-0333">Golgi apparatus</keyword>
<dbReference type="InterPro" id="IPR000008">
    <property type="entry name" value="C2_dom"/>
</dbReference>
<comment type="subcellular location">
    <subcellularLocation>
        <location evidence="11">Golgi apparatus membrane</location>
        <topology evidence="11">Peripheral membrane protein</topology>
        <orientation evidence="11">Cytoplasmic side</orientation>
    </subcellularLocation>
    <subcellularLocation>
        <location evidence="11">Endosome membrane</location>
        <topology evidence="11">Peripheral membrane protein</topology>
        <orientation evidence="11">Cytoplasmic side</orientation>
    </subcellularLocation>
</comment>
<feature type="region of interest" description="Disordered" evidence="12">
    <location>
        <begin position="738"/>
        <end position="757"/>
    </location>
</feature>
<dbReference type="Pfam" id="PF02666">
    <property type="entry name" value="PS_Dcarbxylase"/>
    <property type="match status" value="1"/>
</dbReference>
<reference evidence="15" key="1">
    <citation type="journal article" date="2014" name="Proc. Natl. Acad. Sci. U.S.A.">
        <title>Extensive sampling of basidiomycete genomes demonstrates inadequacy of the white-rot/brown-rot paradigm for wood decay fungi.</title>
        <authorList>
            <person name="Riley R."/>
            <person name="Salamov A.A."/>
            <person name="Brown D.W."/>
            <person name="Nagy L.G."/>
            <person name="Floudas D."/>
            <person name="Held B.W."/>
            <person name="Levasseur A."/>
            <person name="Lombard V."/>
            <person name="Morin E."/>
            <person name="Otillar R."/>
            <person name="Lindquist E.A."/>
            <person name="Sun H."/>
            <person name="LaButti K.M."/>
            <person name="Schmutz J."/>
            <person name="Jabbour D."/>
            <person name="Luo H."/>
            <person name="Baker S.E."/>
            <person name="Pisabarro A.G."/>
            <person name="Walton J.D."/>
            <person name="Blanchette R.A."/>
            <person name="Henrissat B."/>
            <person name="Martin F."/>
            <person name="Cullen D."/>
            <person name="Hibbett D.S."/>
            <person name="Grigoriev I.V."/>
        </authorList>
    </citation>
    <scope>NUCLEOTIDE SEQUENCE [LARGE SCALE GENOMIC DNA]</scope>
    <source>
        <strain evidence="15">FD-172 SS1</strain>
    </source>
</reference>
<dbReference type="UniPathway" id="UPA00558">
    <property type="reaction ID" value="UER00616"/>
</dbReference>
<feature type="active site" description="Schiff-base intermediate with substrate; via pyruvic acid; for decarboxylase activity" evidence="11">
    <location>
        <position position="698"/>
    </location>
</feature>
<name>A0A067MNU5_BOTB1</name>
<dbReference type="GO" id="GO:0006646">
    <property type="term" value="P:phosphatidylethanolamine biosynthetic process"/>
    <property type="evidence" value="ECO:0007669"/>
    <property type="project" value="UniProtKB-UniRule"/>
</dbReference>
<evidence type="ECO:0000256" key="6">
    <source>
        <dbReference type="ARBA" id="ARBA00023145"/>
    </source>
</evidence>
<dbReference type="STRING" id="930990.A0A067MNU5"/>
<evidence type="ECO:0000256" key="12">
    <source>
        <dbReference type="SAM" id="MobiDB-lite"/>
    </source>
</evidence>
<keyword evidence="8 11" id="KW-0456">Lyase</keyword>
<evidence type="ECO:0000256" key="11">
    <source>
        <dbReference type="HAMAP-Rule" id="MF_03209"/>
    </source>
</evidence>
<organism evidence="14 15">
    <name type="scientific">Botryobasidium botryosum (strain FD-172 SS1)</name>
    <dbReference type="NCBI Taxonomy" id="930990"/>
    <lineage>
        <taxon>Eukaryota</taxon>
        <taxon>Fungi</taxon>
        <taxon>Dikarya</taxon>
        <taxon>Basidiomycota</taxon>
        <taxon>Agaricomycotina</taxon>
        <taxon>Agaricomycetes</taxon>
        <taxon>Cantharellales</taxon>
        <taxon>Botryobasidiaceae</taxon>
        <taxon>Botryobasidium</taxon>
    </lineage>
</organism>
<keyword evidence="2 11" id="KW-0444">Lipid biosynthesis</keyword>
<dbReference type="CDD" id="cd04039">
    <property type="entry name" value="C2_PSD"/>
    <property type="match status" value="1"/>
</dbReference>
<gene>
    <name evidence="11" type="primary">PSD2</name>
    <name evidence="14" type="ORF">BOTBODRAFT_111426</name>
</gene>
<dbReference type="Proteomes" id="UP000027195">
    <property type="component" value="Unassembled WGS sequence"/>
</dbReference>
<keyword evidence="6 11" id="KW-0865">Zymogen</keyword>
<keyword evidence="9 11" id="KW-1208">Phospholipid metabolism</keyword>
<dbReference type="Gene3D" id="2.60.40.150">
    <property type="entry name" value="C2 domain"/>
    <property type="match status" value="1"/>
</dbReference>
<evidence type="ECO:0000259" key="13">
    <source>
        <dbReference type="PROSITE" id="PS50004"/>
    </source>
</evidence>
<comment type="similarity">
    <text evidence="11">Belongs to the phosphatidylserine decarboxylase family. PSD-B subfamily. Eukaryotic type II sub-subfamily.</text>
</comment>
<dbReference type="PANTHER" id="PTHR10067:SF17">
    <property type="entry name" value="PHOSPHATIDYLSERINE DECARBOXYLASE PROENZYME 2"/>
    <property type="match status" value="1"/>
</dbReference>
<dbReference type="GO" id="GO:0010008">
    <property type="term" value="C:endosome membrane"/>
    <property type="evidence" value="ECO:0007669"/>
    <property type="project" value="UniProtKB-SubCell"/>
</dbReference>
<comment type="PTM">
    <text evidence="11">Is synthesized initially as an inactive proenzyme. Formation of the active enzyme involves a self-maturation process in which the active site pyruvoyl group is generated from an internal serine residue via an autocatalytic post-translational modification. Two non-identical subunits are generated from the proenzyme in this reaction, and the pyruvate is formed at the N-terminus of the alpha chain, which is derived from the carboxyl end of the proenzyme. The autoendoproteolytic cleavage occurs by a canonical serine protease mechanism, in which the side chain hydroxyl group of the serine supplies its oxygen atom to form the C-terminus of the beta chain, while the remainder of the serine residue undergoes an oxidative deamination to produce ammonia and the pyruvoyl prosthetic group on the alpha chain. During this reaction, the Ser that is part of the protease active site of the proenzyme becomes the pyruvoyl prosthetic group, which constitutes an essential element of the active site of the mature decarboxylase.</text>
</comment>
<comment type="pathway">
    <text evidence="11">Phospholipid metabolism; phosphatidylethanolamine biosynthesis; phosphatidylethanolamine from CDP-diacylglycerol: step 2/2.</text>
</comment>
<evidence type="ECO:0000256" key="10">
    <source>
        <dbReference type="ARBA" id="ARBA00023317"/>
    </source>
</evidence>
<protein>
    <recommendedName>
        <fullName evidence="11">Phosphatidylserine decarboxylase proenzyme 2</fullName>
        <ecNumber evidence="11">4.1.1.65</ecNumber>
    </recommendedName>
    <component>
        <recommendedName>
            <fullName evidence="11">Phosphatidylserine decarboxylase 2 beta chain</fullName>
        </recommendedName>
    </component>
    <component>
        <recommendedName>
            <fullName evidence="11">Phosphatidylserine decarboxylase 2 alpha chain</fullName>
        </recommendedName>
    </component>
</protein>
<dbReference type="InParanoid" id="A0A067MNU5"/>
<dbReference type="Pfam" id="PF00168">
    <property type="entry name" value="C2"/>
    <property type="match status" value="1"/>
</dbReference>
<evidence type="ECO:0000256" key="9">
    <source>
        <dbReference type="ARBA" id="ARBA00023264"/>
    </source>
</evidence>
<feature type="modified residue" description="Pyruvic acid (Ser); by autocatalysis" evidence="11">
    <location>
        <position position="698"/>
    </location>
</feature>
<dbReference type="GO" id="GO:0016540">
    <property type="term" value="P:protein autoprocessing"/>
    <property type="evidence" value="ECO:0007669"/>
    <property type="project" value="UniProtKB-UniRule"/>
</dbReference>
<keyword evidence="4 11" id="KW-0443">Lipid metabolism</keyword>